<dbReference type="SMART" id="SM00369">
    <property type="entry name" value="LRR_TYP"/>
    <property type="match status" value="5"/>
</dbReference>
<proteinExistence type="predicted"/>
<dbReference type="InterPro" id="IPR001611">
    <property type="entry name" value="Leu-rich_rpt"/>
</dbReference>
<dbReference type="SUPFAM" id="SSF52058">
    <property type="entry name" value="L domain-like"/>
    <property type="match status" value="1"/>
</dbReference>
<dbReference type="InterPro" id="IPR003591">
    <property type="entry name" value="Leu-rich_rpt_typical-subtyp"/>
</dbReference>
<keyword evidence="1" id="KW-0433">Leucine-rich repeat</keyword>
<dbReference type="InterPro" id="IPR050333">
    <property type="entry name" value="SLRP"/>
</dbReference>
<protein>
    <submittedName>
        <fullName evidence="4">Uncharacterized protein</fullName>
    </submittedName>
</protein>
<dbReference type="PANTHER" id="PTHR45712:SF22">
    <property type="entry name" value="INSULIN-LIKE GROWTH FACTOR-BINDING PROTEIN COMPLEX ACID LABILE SUBUNIT"/>
    <property type="match status" value="1"/>
</dbReference>
<keyword evidence="3" id="KW-0732">Signal</keyword>
<evidence type="ECO:0000313" key="4">
    <source>
        <dbReference type="EMBL" id="GIY22290.1"/>
    </source>
</evidence>
<dbReference type="EMBL" id="BPLQ01006428">
    <property type="protein sequence ID" value="GIY22290.1"/>
    <property type="molecule type" value="Genomic_DNA"/>
</dbReference>
<gene>
    <name evidence="4" type="ORF">CDAR_374961</name>
</gene>
<dbReference type="PANTHER" id="PTHR45712">
    <property type="entry name" value="AGAP008170-PA"/>
    <property type="match status" value="1"/>
</dbReference>
<organism evidence="4 5">
    <name type="scientific">Caerostris darwini</name>
    <dbReference type="NCBI Taxonomy" id="1538125"/>
    <lineage>
        <taxon>Eukaryota</taxon>
        <taxon>Metazoa</taxon>
        <taxon>Ecdysozoa</taxon>
        <taxon>Arthropoda</taxon>
        <taxon>Chelicerata</taxon>
        <taxon>Arachnida</taxon>
        <taxon>Araneae</taxon>
        <taxon>Araneomorphae</taxon>
        <taxon>Entelegynae</taxon>
        <taxon>Araneoidea</taxon>
        <taxon>Araneidae</taxon>
        <taxon>Caerostris</taxon>
    </lineage>
</organism>
<sequence length="298" mass="33834">MSIICTVILCLCVSLAKTQCPSDGRVLEPCHCTSTREGGDELSCFGPIGLVNLTTILRNKMCGRTLDRFKLTLSDIEYLPSNLFFKIIVRDIQISFTSISHFTKGGTSAFFGLESHLLSLSMRRGRLVDNLQWQKIGDLHALTYLDLSFNNLTKIPQQWFHHPPPNLLSLILKGNKIRTLESGALKHMHELIELDLSDNQISTITRDVFPFPGNALIFLRLNDNQLRELPLDLFDEMMGLRRIYMDNNQLEDIPYKLWGPMWGDLEILDLSGNLVDCNASSVEWIKEVLPPLHLYGSC</sequence>
<dbReference type="Proteomes" id="UP001054837">
    <property type="component" value="Unassembled WGS sequence"/>
</dbReference>
<dbReference type="Gene3D" id="3.80.10.10">
    <property type="entry name" value="Ribonuclease Inhibitor"/>
    <property type="match status" value="1"/>
</dbReference>
<keyword evidence="5" id="KW-1185">Reference proteome</keyword>
<dbReference type="Pfam" id="PF13855">
    <property type="entry name" value="LRR_8"/>
    <property type="match status" value="1"/>
</dbReference>
<dbReference type="InterPro" id="IPR032675">
    <property type="entry name" value="LRR_dom_sf"/>
</dbReference>
<dbReference type="AlphaFoldDB" id="A0AAV4RKQ4"/>
<feature type="signal peptide" evidence="3">
    <location>
        <begin position="1"/>
        <end position="18"/>
    </location>
</feature>
<evidence type="ECO:0000256" key="2">
    <source>
        <dbReference type="ARBA" id="ARBA00022737"/>
    </source>
</evidence>
<dbReference type="PROSITE" id="PS51450">
    <property type="entry name" value="LRR"/>
    <property type="match status" value="1"/>
</dbReference>
<name>A0AAV4RKQ4_9ARAC</name>
<accession>A0AAV4RKQ4</accession>
<evidence type="ECO:0000313" key="5">
    <source>
        <dbReference type="Proteomes" id="UP001054837"/>
    </source>
</evidence>
<dbReference type="Pfam" id="PF00560">
    <property type="entry name" value="LRR_1"/>
    <property type="match status" value="1"/>
</dbReference>
<reference evidence="4 5" key="1">
    <citation type="submission" date="2021-06" db="EMBL/GenBank/DDBJ databases">
        <title>Caerostris darwini draft genome.</title>
        <authorList>
            <person name="Kono N."/>
            <person name="Arakawa K."/>
        </authorList>
    </citation>
    <scope>NUCLEOTIDE SEQUENCE [LARGE SCALE GENOMIC DNA]</scope>
</reference>
<evidence type="ECO:0000256" key="3">
    <source>
        <dbReference type="SAM" id="SignalP"/>
    </source>
</evidence>
<keyword evidence="2" id="KW-0677">Repeat</keyword>
<comment type="caution">
    <text evidence="4">The sequence shown here is derived from an EMBL/GenBank/DDBJ whole genome shotgun (WGS) entry which is preliminary data.</text>
</comment>
<evidence type="ECO:0000256" key="1">
    <source>
        <dbReference type="ARBA" id="ARBA00022614"/>
    </source>
</evidence>
<feature type="chain" id="PRO_5043943710" evidence="3">
    <location>
        <begin position="19"/>
        <end position="298"/>
    </location>
</feature>